<accession>A0A5R9JBB6</accession>
<feature type="compositionally biased region" description="Basic and acidic residues" evidence="1">
    <location>
        <begin position="114"/>
        <end position="137"/>
    </location>
</feature>
<evidence type="ECO:0000313" key="3">
    <source>
        <dbReference type="Proteomes" id="UP000305654"/>
    </source>
</evidence>
<feature type="region of interest" description="Disordered" evidence="1">
    <location>
        <begin position="113"/>
        <end position="137"/>
    </location>
</feature>
<dbReference type="Proteomes" id="UP000305654">
    <property type="component" value="Unassembled WGS sequence"/>
</dbReference>
<protein>
    <submittedName>
        <fullName evidence="2">Uncharacterized protein</fullName>
    </submittedName>
</protein>
<evidence type="ECO:0000256" key="1">
    <source>
        <dbReference type="SAM" id="MobiDB-lite"/>
    </source>
</evidence>
<name>A0A5R9JBB6_9PROT</name>
<organism evidence="2 3">
    <name type="scientific">Lichenicoccus roseus</name>
    <dbReference type="NCBI Taxonomy" id="2683649"/>
    <lineage>
        <taxon>Bacteria</taxon>
        <taxon>Pseudomonadati</taxon>
        <taxon>Pseudomonadota</taxon>
        <taxon>Alphaproteobacteria</taxon>
        <taxon>Acetobacterales</taxon>
        <taxon>Acetobacteraceae</taxon>
        <taxon>Lichenicoccus</taxon>
    </lineage>
</organism>
<sequence>MLLEEADIALDQRVSGAVAIDEGPRRDAAIVAGIAEQFDRRRQRWATRKALHHERMARVSHAGPALIAGPRSRTTSSVVSSCRSTLCLLRGHTKPPEAGGTNFPWAGSKPGWRRGGDLHGEPQDHVGPGREMCRVHRDPGRCEGLSLVSRRRLPLRDDP</sequence>
<dbReference type="EMBL" id="VCDI01000001">
    <property type="protein sequence ID" value="TLU74289.1"/>
    <property type="molecule type" value="Genomic_DNA"/>
</dbReference>
<keyword evidence="3" id="KW-1185">Reference proteome</keyword>
<gene>
    <name evidence="2" type="ORF">FE263_03605</name>
</gene>
<dbReference type="AlphaFoldDB" id="A0A5R9JBB6"/>
<proteinExistence type="predicted"/>
<reference evidence="2 3" key="1">
    <citation type="submission" date="2019-05" db="EMBL/GenBank/DDBJ databases">
        <authorList>
            <person name="Pankratov T."/>
            <person name="Grouzdev D."/>
        </authorList>
    </citation>
    <scope>NUCLEOTIDE SEQUENCE [LARGE SCALE GENOMIC DNA]</scope>
    <source>
        <strain evidence="2 3">KEBCLARHB70R</strain>
    </source>
</reference>
<comment type="caution">
    <text evidence="2">The sequence shown here is derived from an EMBL/GenBank/DDBJ whole genome shotgun (WGS) entry which is preliminary data.</text>
</comment>
<evidence type="ECO:0000313" key="2">
    <source>
        <dbReference type="EMBL" id="TLU74289.1"/>
    </source>
</evidence>
<dbReference type="RefSeq" id="WP_171033911.1">
    <property type="nucleotide sequence ID" value="NZ_VCDI01000001.1"/>
</dbReference>